<dbReference type="Gramene" id="KCW64961">
    <property type="protein sequence ID" value="KCW64961"/>
    <property type="gene ID" value="EUGRSUZ_G02503"/>
</dbReference>
<feature type="region of interest" description="Disordered" evidence="1">
    <location>
        <begin position="50"/>
        <end position="77"/>
    </location>
</feature>
<accession>A0A059BGI1</accession>
<reference evidence="2" key="1">
    <citation type="submission" date="2013-07" db="EMBL/GenBank/DDBJ databases">
        <title>The genome of Eucalyptus grandis.</title>
        <authorList>
            <person name="Schmutz J."/>
            <person name="Hayes R."/>
            <person name="Myburg A."/>
            <person name="Tuskan G."/>
            <person name="Grattapaglia D."/>
            <person name="Rokhsar D.S."/>
        </authorList>
    </citation>
    <scope>NUCLEOTIDE SEQUENCE</scope>
    <source>
        <tissue evidence="2">Leaf extractions</tissue>
    </source>
</reference>
<protein>
    <submittedName>
        <fullName evidence="2">Uncharacterized protein</fullName>
    </submittedName>
</protein>
<evidence type="ECO:0000313" key="2">
    <source>
        <dbReference type="EMBL" id="KCW64961.1"/>
    </source>
</evidence>
<sequence length="77" mass="8718">MSSSLSGYHHVFIAGGGLLHVAERMLRRLELTTTDLDKQKKECLSFQCRKHTESSMENRDSQTSSSQNLRQSADLSF</sequence>
<dbReference type="InParanoid" id="A0A059BGI1"/>
<dbReference type="EMBL" id="KK198759">
    <property type="protein sequence ID" value="KCW64961.1"/>
    <property type="molecule type" value="Genomic_DNA"/>
</dbReference>
<gene>
    <name evidence="2" type="ORF">EUGRSUZ_G02503</name>
</gene>
<name>A0A059BGI1_EUCGR</name>
<proteinExistence type="predicted"/>
<feature type="compositionally biased region" description="Basic and acidic residues" evidence="1">
    <location>
        <begin position="50"/>
        <end position="60"/>
    </location>
</feature>
<organism evidence="2">
    <name type="scientific">Eucalyptus grandis</name>
    <name type="common">Flooded gum</name>
    <dbReference type="NCBI Taxonomy" id="71139"/>
    <lineage>
        <taxon>Eukaryota</taxon>
        <taxon>Viridiplantae</taxon>
        <taxon>Streptophyta</taxon>
        <taxon>Embryophyta</taxon>
        <taxon>Tracheophyta</taxon>
        <taxon>Spermatophyta</taxon>
        <taxon>Magnoliopsida</taxon>
        <taxon>eudicotyledons</taxon>
        <taxon>Gunneridae</taxon>
        <taxon>Pentapetalae</taxon>
        <taxon>rosids</taxon>
        <taxon>malvids</taxon>
        <taxon>Myrtales</taxon>
        <taxon>Myrtaceae</taxon>
        <taxon>Myrtoideae</taxon>
        <taxon>Eucalypteae</taxon>
        <taxon>Eucalyptus</taxon>
    </lineage>
</organism>
<dbReference type="AlphaFoldDB" id="A0A059BGI1"/>
<evidence type="ECO:0000256" key="1">
    <source>
        <dbReference type="SAM" id="MobiDB-lite"/>
    </source>
</evidence>
<feature type="compositionally biased region" description="Polar residues" evidence="1">
    <location>
        <begin position="61"/>
        <end position="77"/>
    </location>
</feature>